<dbReference type="AlphaFoldDB" id="A0A438KMM6"/>
<dbReference type="InterPro" id="IPR041373">
    <property type="entry name" value="RT_RNaseH"/>
</dbReference>
<keyword evidence="1" id="KW-0645">Protease</keyword>
<feature type="domain" description="RNase H type-1" evidence="10">
    <location>
        <begin position="404"/>
        <end position="533"/>
    </location>
</feature>
<dbReference type="SUPFAM" id="SSF56672">
    <property type="entry name" value="DNA/RNA polymerases"/>
    <property type="match status" value="1"/>
</dbReference>
<organism evidence="11 12">
    <name type="scientific">Vitis vinifera</name>
    <name type="common">Grape</name>
    <dbReference type="NCBI Taxonomy" id="29760"/>
    <lineage>
        <taxon>Eukaryota</taxon>
        <taxon>Viridiplantae</taxon>
        <taxon>Streptophyta</taxon>
        <taxon>Embryophyta</taxon>
        <taxon>Tracheophyta</taxon>
        <taxon>Spermatophyta</taxon>
        <taxon>Magnoliopsida</taxon>
        <taxon>eudicotyledons</taxon>
        <taxon>Gunneridae</taxon>
        <taxon>Pentapetalae</taxon>
        <taxon>rosids</taxon>
        <taxon>Vitales</taxon>
        <taxon>Vitaceae</taxon>
        <taxon>Viteae</taxon>
        <taxon>Vitis</taxon>
    </lineage>
</organism>
<dbReference type="PANTHER" id="PTHR48475:SF2">
    <property type="entry name" value="RIBONUCLEASE H"/>
    <property type="match status" value="1"/>
</dbReference>
<accession>A0A438KMM6</accession>
<dbReference type="InterPro" id="IPR041588">
    <property type="entry name" value="Integrase_H2C2"/>
</dbReference>
<dbReference type="InterPro" id="IPR036397">
    <property type="entry name" value="RNaseH_sf"/>
</dbReference>
<dbReference type="Gene3D" id="1.10.340.70">
    <property type="match status" value="1"/>
</dbReference>
<evidence type="ECO:0000256" key="5">
    <source>
        <dbReference type="ARBA" id="ARBA00022759"/>
    </source>
</evidence>
<dbReference type="Pfam" id="PF17921">
    <property type="entry name" value="Integrase_H2C2"/>
    <property type="match status" value="1"/>
</dbReference>
<dbReference type="Pfam" id="PF17917">
    <property type="entry name" value="RT_RNaseH"/>
    <property type="match status" value="1"/>
</dbReference>
<feature type="compositionally biased region" description="Polar residues" evidence="8">
    <location>
        <begin position="768"/>
        <end position="780"/>
    </location>
</feature>
<dbReference type="PANTHER" id="PTHR48475">
    <property type="entry name" value="RIBONUCLEASE H"/>
    <property type="match status" value="1"/>
</dbReference>
<reference evidence="11 12" key="1">
    <citation type="journal article" date="2018" name="PLoS Genet.">
        <title>Population sequencing reveals clonal diversity and ancestral inbreeding in the grapevine cultivar Chardonnay.</title>
        <authorList>
            <person name="Roach M.J."/>
            <person name="Johnson D.L."/>
            <person name="Bohlmann J."/>
            <person name="van Vuuren H.J."/>
            <person name="Jones S.J."/>
            <person name="Pretorius I.S."/>
            <person name="Schmidt S.A."/>
            <person name="Borneman A.R."/>
        </authorList>
    </citation>
    <scope>NUCLEOTIDE SEQUENCE [LARGE SCALE GENOMIC DNA]</scope>
    <source>
        <strain evidence="12">cv. Chardonnay</strain>
        <tissue evidence="11">Leaf</tissue>
    </source>
</reference>
<dbReference type="InterPro" id="IPR002156">
    <property type="entry name" value="RNaseH_domain"/>
</dbReference>
<gene>
    <name evidence="11" type="primary">TY3B-I_297</name>
    <name evidence="11" type="ORF">CK203_012637</name>
</gene>
<dbReference type="Gene3D" id="3.30.70.270">
    <property type="match status" value="2"/>
</dbReference>
<sequence length="952" mass="107297">MTQEETQSIQNILRSNHDIFAWTHSDMKGIHPSIASHKLNVFPAARPIRQKIRRFHPDRQRVIQDEINKLLEAGFIREVSYPDWLANVVVVPKKEGKWRVCVDYTNLNNACPKDSFPLPRIDQIVDSTSGQGMLSFLDAFSGYHQIPMSPDDEEKTAFITPHGLYCYKVMPFGLKKRGATYQRLMTKIFKPLIGRSVEVYIDDIVVKSKTREQHILHLQEVFYLLRKYDMKLNPSKCAFGVSAGKFLGFMVSQRGIEVSPDQVKAVMETPPPRNKKELQRLTGKLVALGRFIARFTDELRPFFLAIRKAGTQGWTDNCQNAAVLFRCPSPKEQKPVYYVSRALADVETRYSKMELTALALRSAAQKLRPYFQAHPVIIIQKRPSNGRLRARIFTKTRPAPRISEQEWWTLRVDGASRSSGSGVGLLLQSPTGEHLEQAIRLGFSASNNEAEYEAILSGLDLALALSVSKLRIYSDSQLVVRHVQKEYEAKDSRMARYLAKVRSTLQQFTEWTIEKIKRADNGRADALAGIAASLPIREAILLPIHVQANPSVAENSTCNSIEANQADDQEWTHDIAEYLRTGTLPEDPKQAHKIRVQAARFTLIGGHLYKRSFTGPYLRCLGHSEAQYVLAELHEGVCGNHTGGRSLAHRAHSQGYYWPTMKKDAAAYVQKCDKCQRYAPIPHIPSIALKSVSSPWPFAQWGMDIVGPLPAAPAQKKFLLVATDYFSKWVEAEAYASIKDKDHCIQEFLFGIEYPEFILHATLSSKQWPGGSHKQNSSQCLEEKAGASQREVGGGTTRRPVGLSTTPGRPTGNTPFALTYGMDAVIPTEIGLPTIRTDAAKQKDADTELGRNLDWADEVRESASIRMADYQQRASAHYNRKVRPRNFKNGTLVLRKVFENTAEVGAGKFQANWEGPYIVSKANENGAYHLQKLDGTPLLRPWNVFNLKQYYQ</sequence>
<evidence type="ECO:0000256" key="3">
    <source>
        <dbReference type="ARBA" id="ARBA00022695"/>
    </source>
</evidence>
<dbReference type="InterPro" id="IPR043128">
    <property type="entry name" value="Rev_trsase/Diguanyl_cyclase"/>
</dbReference>
<dbReference type="InterPro" id="IPR012337">
    <property type="entry name" value="RNaseH-like_sf"/>
</dbReference>
<keyword evidence="4" id="KW-0540">Nuclease</keyword>
<feature type="region of interest" description="Disordered" evidence="8">
    <location>
        <begin position="768"/>
        <end position="814"/>
    </location>
</feature>
<dbReference type="Pfam" id="PF00078">
    <property type="entry name" value="RVT_1"/>
    <property type="match status" value="1"/>
</dbReference>
<keyword evidence="7" id="KW-0695">RNA-directed DNA polymerase</keyword>
<evidence type="ECO:0000313" key="12">
    <source>
        <dbReference type="Proteomes" id="UP000288805"/>
    </source>
</evidence>
<dbReference type="InterPro" id="IPR000477">
    <property type="entry name" value="RT_dom"/>
</dbReference>
<dbReference type="CDD" id="cd01647">
    <property type="entry name" value="RT_LTR"/>
    <property type="match status" value="1"/>
</dbReference>
<protein>
    <submittedName>
        <fullName evidence="11">Transposon Ty3-I Gag-Pol polyprotein</fullName>
    </submittedName>
</protein>
<dbReference type="PROSITE" id="PS50878">
    <property type="entry name" value="RT_POL"/>
    <property type="match status" value="1"/>
</dbReference>
<dbReference type="GO" id="GO:0003964">
    <property type="term" value="F:RNA-directed DNA polymerase activity"/>
    <property type="evidence" value="ECO:0007669"/>
    <property type="project" value="UniProtKB-KW"/>
</dbReference>
<dbReference type="InterPro" id="IPR043502">
    <property type="entry name" value="DNA/RNA_pol_sf"/>
</dbReference>
<evidence type="ECO:0000256" key="4">
    <source>
        <dbReference type="ARBA" id="ARBA00022722"/>
    </source>
</evidence>
<evidence type="ECO:0000256" key="1">
    <source>
        <dbReference type="ARBA" id="ARBA00022670"/>
    </source>
</evidence>
<dbReference type="Gene3D" id="3.30.420.10">
    <property type="entry name" value="Ribonuclease H-like superfamily/Ribonuclease H"/>
    <property type="match status" value="2"/>
</dbReference>
<evidence type="ECO:0000256" key="2">
    <source>
        <dbReference type="ARBA" id="ARBA00022679"/>
    </source>
</evidence>
<dbReference type="GO" id="GO:0004523">
    <property type="term" value="F:RNA-DNA hybrid ribonuclease activity"/>
    <property type="evidence" value="ECO:0007669"/>
    <property type="project" value="InterPro"/>
</dbReference>
<dbReference type="GO" id="GO:0003676">
    <property type="term" value="F:nucleic acid binding"/>
    <property type="evidence" value="ECO:0007669"/>
    <property type="project" value="InterPro"/>
</dbReference>
<comment type="caution">
    <text evidence="11">The sequence shown here is derived from an EMBL/GenBank/DDBJ whole genome shotgun (WGS) entry which is preliminary data.</text>
</comment>
<keyword evidence="2" id="KW-0808">Transferase</keyword>
<dbReference type="EMBL" id="QGNW01000003">
    <property type="protein sequence ID" value="RVX22456.1"/>
    <property type="molecule type" value="Genomic_DNA"/>
</dbReference>
<proteinExistence type="predicted"/>
<name>A0A438KMM6_VITVI</name>
<dbReference type="PROSITE" id="PS50879">
    <property type="entry name" value="RNASE_H_1"/>
    <property type="match status" value="1"/>
</dbReference>
<dbReference type="FunFam" id="3.10.10.10:FF:000007">
    <property type="entry name" value="Retrovirus-related Pol polyprotein from transposon 17.6-like Protein"/>
    <property type="match status" value="1"/>
</dbReference>
<dbReference type="SUPFAM" id="SSF53098">
    <property type="entry name" value="Ribonuclease H-like"/>
    <property type="match status" value="2"/>
</dbReference>
<keyword evidence="3" id="KW-0548">Nucleotidyltransferase</keyword>
<evidence type="ECO:0000256" key="6">
    <source>
        <dbReference type="ARBA" id="ARBA00022801"/>
    </source>
</evidence>
<evidence type="ECO:0000256" key="7">
    <source>
        <dbReference type="ARBA" id="ARBA00022918"/>
    </source>
</evidence>
<keyword evidence="5" id="KW-0255">Endonuclease</keyword>
<evidence type="ECO:0000313" key="11">
    <source>
        <dbReference type="EMBL" id="RVX22456.1"/>
    </source>
</evidence>
<feature type="compositionally biased region" description="Polar residues" evidence="8">
    <location>
        <begin position="803"/>
        <end position="814"/>
    </location>
</feature>
<dbReference type="Proteomes" id="UP000288805">
    <property type="component" value="Unassembled WGS sequence"/>
</dbReference>
<dbReference type="CDD" id="cd09279">
    <property type="entry name" value="RNase_HI_like"/>
    <property type="match status" value="1"/>
</dbReference>
<dbReference type="Pfam" id="PF13456">
    <property type="entry name" value="RVT_3"/>
    <property type="match status" value="1"/>
</dbReference>
<dbReference type="GO" id="GO:0008233">
    <property type="term" value="F:peptidase activity"/>
    <property type="evidence" value="ECO:0007669"/>
    <property type="project" value="UniProtKB-KW"/>
</dbReference>
<keyword evidence="6" id="KW-0378">Hydrolase</keyword>
<feature type="domain" description="Reverse transcriptase" evidence="9">
    <location>
        <begin position="72"/>
        <end position="251"/>
    </location>
</feature>
<dbReference type="GO" id="GO:0006508">
    <property type="term" value="P:proteolysis"/>
    <property type="evidence" value="ECO:0007669"/>
    <property type="project" value="UniProtKB-KW"/>
</dbReference>
<evidence type="ECO:0000259" key="10">
    <source>
        <dbReference type="PROSITE" id="PS50879"/>
    </source>
</evidence>
<dbReference type="Gene3D" id="3.10.10.10">
    <property type="entry name" value="HIV Type 1 Reverse Transcriptase, subunit A, domain 1"/>
    <property type="match status" value="1"/>
</dbReference>
<evidence type="ECO:0000256" key="8">
    <source>
        <dbReference type="SAM" id="MobiDB-lite"/>
    </source>
</evidence>
<evidence type="ECO:0000259" key="9">
    <source>
        <dbReference type="PROSITE" id="PS50878"/>
    </source>
</evidence>